<evidence type="ECO:0000256" key="1">
    <source>
        <dbReference type="SAM" id="MobiDB-lite"/>
    </source>
</evidence>
<proteinExistence type="predicted"/>
<protein>
    <submittedName>
        <fullName evidence="3">Uncharacterized protein</fullName>
    </submittedName>
</protein>
<dbReference type="AlphaFoldDB" id="A0A7J6UD06"/>
<feature type="compositionally biased region" description="Basic and acidic residues" evidence="1">
    <location>
        <begin position="276"/>
        <end position="287"/>
    </location>
</feature>
<dbReference type="Proteomes" id="UP000553632">
    <property type="component" value="Unassembled WGS sequence"/>
</dbReference>
<dbReference type="EMBL" id="JABANO010004530">
    <property type="protein sequence ID" value="KAF4755033.1"/>
    <property type="molecule type" value="Genomic_DNA"/>
</dbReference>
<feature type="chain" id="PRO_5029700399" evidence="2">
    <location>
        <begin position="24"/>
        <end position="835"/>
    </location>
</feature>
<evidence type="ECO:0000256" key="2">
    <source>
        <dbReference type="SAM" id="SignalP"/>
    </source>
</evidence>
<gene>
    <name evidence="3" type="ORF">FOZ63_001206</name>
</gene>
<keyword evidence="4" id="KW-1185">Reference proteome</keyword>
<organism evidence="3 4">
    <name type="scientific">Perkinsus olseni</name>
    <name type="common">Perkinsus atlanticus</name>
    <dbReference type="NCBI Taxonomy" id="32597"/>
    <lineage>
        <taxon>Eukaryota</taxon>
        <taxon>Sar</taxon>
        <taxon>Alveolata</taxon>
        <taxon>Perkinsozoa</taxon>
        <taxon>Perkinsea</taxon>
        <taxon>Perkinsida</taxon>
        <taxon>Perkinsidae</taxon>
        <taxon>Perkinsus</taxon>
    </lineage>
</organism>
<keyword evidence="2" id="KW-0732">Signal</keyword>
<sequence length="835" mass="88364">MLLASPVIRSLLSLASLAGTAFSSIDPNLGYCPVRPSELLSGTYRTVGRLGGGNELSLHVETSGDAQLARLSTTVVGSTRREMSQALPLNWLLFSVNLNAYFGTVLGQVALYGCFGFVLQAMDMFRLVLEAQNKFGFTLQNIVFCVTDKGLVSLEQERDTALFTKACPMPELKEPGGVQGGMTPVATGPGGVQGGMTPVATGPGGVQGGMTPVATGPGGVQGGMTPVATGPGGVQGGMTPVATGRGGVQGGMTPVATGPGGVQGGTMPLAAELNRSKRASEGTRRSPAEVAGQGGLTRSAGSLKRQAPMPVASAPPPTKVANVESFVPDGVFMAEKPDATKWAAISLNLHTDFATAERLGDLTLYPVAGECIIFPTVRLVQEQFLGLPCLMFKEAVGGPDLQQLFIAQFSRVAKIMDCLKPYTKSMRFCETGVEGYVTLGFSGLTCCARLSWIPLSTLTLSMKRVIFALIFLVREATSSANGPDGYVPVRPSELPSGTYRTVGRMGGGNELSLHVETSGDVQLARLSTTVNSSDVGLSAMSPLRRRAVTHPDSGELWGVAVYACFDFLMETDIDAFLLNFEAQMQLGFALDDIFFCWTEKGLVSVERDATTEFFSKIHIMPIVVLIEPQGETGSAEAVSARPDGSAERPVGVAEELQTPVEKEIASSATETRKRGASASTSEPLEEPPTKIVSVQPSVPLDGQFKAIKLDKSKWTAIDLRVYTDSSTSGPSCNLTLTSVTGDVISFPTAQLLPTKYEGAPCFVMGPSVENSWNFNLQVARVQWVLKYTSILPKSFCICGKKEGDFSTLYLICQGSRSGEQNGLKYLGKLGHVDIS</sequence>
<name>A0A7J6UD06_PEROL</name>
<evidence type="ECO:0000313" key="3">
    <source>
        <dbReference type="EMBL" id="KAF4755033.1"/>
    </source>
</evidence>
<comment type="caution">
    <text evidence="3">The sequence shown here is derived from an EMBL/GenBank/DDBJ whole genome shotgun (WGS) entry which is preliminary data.</text>
</comment>
<evidence type="ECO:0000313" key="4">
    <source>
        <dbReference type="Proteomes" id="UP000553632"/>
    </source>
</evidence>
<feature type="signal peptide" evidence="2">
    <location>
        <begin position="1"/>
        <end position="23"/>
    </location>
</feature>
<feature type="region of interest" description="Disordered" evidence="1">
    <location>
        <begin position="634"/>
        <end position="690"/>
    </location>
</feature>
<accession>A0A7J6UD06</accession>
<feature type="region of interest" description="Disordered" evidence="1">
    <location>
        <begin position="276"/>
        <end position="316"/>
    </location>
</feature>
<reference evidence="3 4" key="1">
    <citation type="submission" date="2020-04" db="EMBL/GenBank/DDBJ databases">
        <title>Perkinsus olseni comparative genomics.</title>
        <authorList>
            <person name="Bogema D.R."/>
        </authorList>
    </citation>
    <scope>NUCLEOTIDE SEQUENCE [LARGE SCALE GENOMIC DNA]</scope>
    <source>
        <strain evidence="3 4">ATCC PRA-207</strain>
    </source>
</reference>